<gene>
    <name evidence="1" type="ORF">F6X38_16915</name>
</gene>
<dbReference type="AlphaFoldDB" id="A0A7V7PML5"/>
<dbReference type="RefSeq" id="WP_150971664.1">
    <property type="nucleotide sequence ID" value="NZ_VZDO01000014.1"/>
</dbReference>
<dbReference type="EMBL" id="VZDO01000014">
    <property type="protein sequence ID" value="KAB0678104.1"/>
    <property type="molecule type" value="Genomic_DNA"/>
</dbReference>
<keyword evidence="2" id="KW-1185">Reference proteome</keyword>
<protein>
    <submittedName>
        <fullName evidence="1">Uncharacterized protein</fullName>
    </submittedName>
</protein>
<accession>A0A7V7PML5</accession>
<proteinExistence type="predicted"/>
<sequence length="99" mass="10483">MNEINGVLKALAGAAQDLHAKTQALDMLVRALYVERAVAKGLFPVEAEEEVLALVDAVSASSPDDPDVAGQFLAGVQQALADFGRTLREQLDEAQHGPE</sequence>
<comment type="caution">
    <text evidence="1">The sequence shown here is derived from an EMBL/GenBank/DDBJ whole genome shotgun (WGS) entry which is preliminary data.</text>
</comment>
<reference evidence="1 2" key="1">
    <citation type="submission" date="2019-09" db="EMBL/GenBank/DDBJ databases">
        <title>YIM 132180 draft genome.</title>
        <authorList>
            <person name="Zhang K."/>
        </authorList>
    </citation>
    <scope>NUCLEOTIDE SEQUENCE [LARGE SCALE GENOMIC DNA]</scope>
    <source>
        <strain evidence="1 2">YIM 132180</strain>
    </source>
</reference>
<evidence type="ECO:0000313" key="2">
    <source>
        <dbReference type="Proteomes" id="UP000432089"/>
    </source>
</evidence>
<dbReference type="Proteomes" id="UP000432089">
    <property type="component" value="Unassembled WGS sequence"/>
</dbReference>
<name>A0A7V7PML5_9HYPH</name>
<evidence type="ECO:0000313" key="1">
    <source>
        <dbReference type="EMBL" id="KAB0678104.1"/>
    </source>
</evidence>
<organism evidence="1 2">
    <name type="scientific">Plantimonas leprariae</name>
    <dbReference type="NCBI Taxonomy" id="2615207"/>
    <lineage>
        <taxon>Bacteria</taxon>
        <taxon>Pseudomonadati</taxon>
        <taxon>Pseudomonadota</taxon>
        <taxon>Alphaproteobacteria</taxon>
        <taxon>Hyphomicrobiales</taxon>
        <taxon>Aurantimonadaceae</taxon>
        <taxon>Plantimonas</taxon>
    </lineage>
</organism>